<dbReference type="Proteomes" id="UP000256512">
    <property type="component" value="Unassembled WGS sequence"/>
</dbReference>
<sequence length="394" mass="46247">MKLPHELENEYVKDVLYNHSLENLPDEQWKPIEGFENYEISNYGRVKSLSRLSHITLGVEHWVSEKIRKLRFTKQYNNYLKADVYNVSCGLSLEGRKYTRAVSRLVYYHFVEKFDIDDRSIVISYKDNNVFHKHSSNLEKISASERRLKVFRQNRARNVHVDYLRPVSQYTAEGEFIANFESIYAVEEKLGIACESIMDVINKTILTSGTFRWFLRDNPPKKEDFYMVKTADILNSLLNKYLWEKLGKPIIDKDNPPSCFNLSVMDLPGESWVPVPIPRFESRFVLSNKGRVKRLSGWISRGRIMFLQEKILSQKLIINSEKTYSLSCTLSNEGKYVRVVISKLLYCCFVEKFDLSDRNLMVVNDSDPLWEIDISKLSLHPANYVLKEKYKIED</sequence>
<name>A0A3D9BRR9_9FLAO</name>
<evidence type="ECO:0000259" key="1">
    <source>
        <dbReference type="Pfam" id="PF07463"/>
    </source>
</evidence>
<dbReference type="RefSeq" id="WP_115949170.1">
    <property type="nucleotide sequence ID" value="NZ_QNVS01000007.1"/>
</dbReference>
<dbReference type="Gene3D" id="1.10.10.10">
    <property type="entry name" value="Winged helix-like DNA-binding domain superfamily/Winged helix DNA-binding domain"/>
    <property type="match status" value="1"/>
</dbReference>
<dbReference type="GO" id="GO:0016788">
    <property type="term" value="F:hydrolase activity, acting on ester bonds"/>
    <property type="evidence" value="ECO:0007669"/>
    <property type="project" value="InterPro"/>
</dbReference>
<organism evidence="2 3">
    <name type="scientific">Chryseobacterium piscium</name>
    <dbReference type="NCBI Taxonomy" id="333702"/>
    <lineage>
        <taxon>Bacteria</taxon>
        <taxon>Pseudomonadati</taxon>
        <taxon>Bacteroidota</taxon>
        <taxon>Flavobacteriia</taxon>
        <taxon>Flavobacteriales</taxon>
        <taxon>Weeksellaceae</taxon>
        <taxon>Chryseobacterium group</taxon>
        <taxon>Chryseobacterium</taxon>
    </lineage>
</organism>
<dbReference type="SUPFAM" id="SSF54060">
    <property type="entry name" value="His-Me finger endonucleases"/>
    <property type="match status" value="1"/>
</dbReference>
<dbReference type="InterPro" id="IPR044925">
    <property type="entry name" value="His-Me_finger_sf"/>
</dbReference>
<dbReference type="Pfam" id="PF07463">
    <property type="entry name" value="NUMOD4"/>
    <property type="match status" value="1"/>
</dbReference>
<keyword evidence="3" id="KW-1185">Reference proteome</keyword>
<gene>
    <name evidence="2" type="ORF">DRF62_03920</name>
</gene>
<reference evidence="2 3" key="1">
    <citation type="journal article" date="2006" name="Int. J. Syst. Evol. Microbiol.">
        <title>Chryseobacterium piscium sp. nov., isolated from fish of the South Atlantic Ocean off South Africa.</title>
        <authorList>
            <person name="de Beer H."/>
            <person name="Hugo C.J."/>
            <person name="Jooste P.J."/>
            <person name="Vancanneyt M."/>
            <person name="Coenye T."/>
            <person name="Vandamme P."/>
        </authorList>
    </citation>
    <scope>NUCLEOTIDE SEQUENCE [LARGE SCALE GENOMIC DNA]</scope>
    <source>
        <strain evidence="2 3">CCUG 51923</strain>
    </source>
</reference>
<dbReference type="InterPro" id="IPR036388">
    <property type="entry name" value="WH-like_DNA-bd_sf"/>
</dbReference>
<comment type="caution">
    <text evidence="2">The sequence shown here is derived from an EMBL/GenBank/DDBJ whole genome shotgun (WGS) entry which is preliminary data.</text>
</comment>
<proteinExistence type="predicted"/>
<dbReference type="InterPro" id="IPR010902">
    <property type="entry name" value="NUMOD4"/>
</dbReference>
<dbReference type="AlphaFoldDB" id="A0A3D9BRR9"/>
<dbReference type="Gene3D" id="3.90.75.20">
    <property type="match status" value="2"/>
</dbReference>
<protein>
    <recommendedName>
        <fullName evidence="1">NUMOD4 domain-containing protein</fullName>
    </recommendedName>
</protein>
<evidence type="ECO:0000313" key="3">
    <source>
        <dbReference type="Proteomes" id="UP000256512"/>
    </source>
</evidence>
<feature type="domain" description="NUMOD4" evidence="1">
    <location>
        <begin position="27"/>
        <end position="80"/>
    </location>
</feature>
<accession>A0A3D9BRR9</accession>
<dbReference type="EMBL" id="QNVS01000007">
    <property type="protein sequence ID" value="REC56223.1"/>
    <property type="molecule type" value="Genomic_DNA"/>
</dbReference>
<evidence type="ECO:0000313" key="2">
    <source>
        <dbReference type="EMBL" id="REC56223.1"/>
    </source>
</evidence>